<name>A0A9Q0C7D5_9POAL</name>
<gene>
    <name evidence="10" type="ORF">LUZ63_012806</name>
</gene>
<dbReference type="GO" id="GO:0016787">
    <property type="term" value="F:hydrolase activity"/>
    <property type="evidence" value="ECO:0007669"/>
    <property type="project" value="UniProtKB-KW"/>
</dbReference>
<keyword evidence="6" id="KW-0378">Hydrolase</keyword>
<dbReference type="InterPro" id="IPR045249">
    <property type="entry name" value="HARBI1-like"/>
</dbReference>
<comment type="cofactor">
    <cofactor evidence="1">
        <name>a divalent metal cation</name>
        <dbReference type="ChEBI" id="CHEBI:60240"/>
    </cofactor>
</comment>
<evidence type="ECO:0000256" key="4">
    <source>
        <dbReference type="ARBA" id="ARBA00022722"/>
    </source>
</evidence>
<dbReference type="GO" id="GO:0004518">
    <property type="term" value="F:nuclease activity"/>
    <property type="evidence" value="ECO:0007669"/>
    <property type="project" value="UniProtKB-KW"/>
</dbReference>
<dbReference type="AlphaFoldDB" id="A0A9Q0C7D5"/>
<dbReference type="InterPro" id="IPR027806">
    <property type="entry name" value="HARBI1_dom"/>
</dbReference>
<dbReference type="OrthoDB" id="2668416at2759"/>
<feature type="domain" description="DDE Tnp4" evidence="9">
    <location>
        <begin position="177"/>
        <end position="343"/>
    </location>
</feature>
<keyword evidence="11" id="KW-1185">Reference proteome</keyword>
<dbReference type="GO" id="GO:0005634">
    <property type="term" value="C:nucleus"/>
    <property type="evidence" value="ECO:0007669"/>
    <property type="project" value="UniProtKB-SubCell"/>
</dbReference>
<proteinExistence type="inferred from homology"/>
<organism evidence="10 11">
    <name type="scientific">Rhynchospora breviuscula</name>
    <dbReference type="NCBI Taxonomy" id="2022672"/>
    <lineage>
        <taxon>Eukaryota</taxon>
        <taxon>Viridiplantae</taxon>
        <taxon>Streptophyta</taxon>
        <taxon>Embryophyta</taxon>
        <taxon>Tracheophyta</taxon>
        <taxon>Spermatophyta</taxon>
        <taxon>Magnoliopsida</taxon>
        <taxon>Liliopsida</taxon>
        <taxon>Poales</taxon>
        <taxon>Cyperaceae</taxon>
        <taxon>Cyperoideae</taxon>
        <taxon>Rhynchosporeae</taxon>
        <taxon>Rhynchospora</taxon>
    </lineage>
</organism>
<keyword evidence="7" id="KW-0539">Nucleus</keyword>
<feature type="compositionally biased region" description="Basic residues" evidence="8">
    <location>
        <begin position="1"/>
        <end position="19"/>
    </location>
</feature>
<evidence type="ECO:0000256" key="3">
    <source>
        <dbReference type="ARBA" id="ARBA00006958"/>
    </source>
</evidence>
<protein>
    <recommendedName>
        <fullName evidence="9">DDE Tnp4 domain-containing protein</fullName>
    </recommendedName>
</protein>
<evidence type="ECO:0000256" key="1">
    <source>
        <dbReference type="ARBA" id="ARBA00001968"/>
    </source>
</evidence>
<comment type="subcellular location">
    <subcellularLocation>
        <location evidence="2">Nucleus</location>
    </subcellularLocation>
</comment>
<comment type="similarity">
    <text evidence="3">Belongs to the HARBI1 family.</text>
</comment>
<feature type="region of interest" description="Disordered" evidence="8">
    <location>
        <begin position="1"/>
        <end position="23"/>
    </location>
</feature>
<evidence type="ECO:0000256" key="5">
    <source>
        <dbReference type="ARBA" id="ARBA00022723"/>
    </source>
</evidence>
<dbReference type="Proteomes" id="UP001151287">
    <property type="component" value="Unassembled WGS sequence"/>
</dbReference>
<dbReference type="EMBL" id="JAMQYH010000004">
    <property type="protein sequence ID" value="KAJ1688651.1"/>
    <property type="molecule type" value="Genomic_DNA"/>
</dbReference>
<keyword evidence="4" id="KW-0540">Nuclease</keyword>
<reference evidence="10" key="1">
    <citation type="journal article" date="2022" name="Cell">
        <title>Repeat-based holocentromeres influence genome architecture and karyotype evolution.</title>
        <authorList>
            <person name="Hofstatter P.G."/>
            <person name="Thangavel G."/>
            <person name="Lux T."/>
            <person name="Neumann P."/>
            <person name="Vondrak T."/>
            <person name="Novak P."/>
            <person name="Zhang M."/>
            <person name="Costa L."/>
            <person name="Castellani M."/>
            <person name="Scott A."/>
            <person name="Toegelov H."/>
            <person name="Fuchs J."/>
            <person name="Mata-Sucre Y."/>
            <person name="Dias Y."/>
            <person name="Vanzela A.L.L."/>
            <person name="Huettel B."/>
            <person name="Almeida C.C.S."/>
            <person name="Simkova H."/>
            <person name="Souza G."/>
            <person name="Pedrosa-Harand A."/>
            <person name="Macas J."/>
            <person name="Mayer K.F.X."/>
            <person name="Houben A."/>
            <person name="Marques A."/>
        </authorList>
    </citation>
    <scope>NUCLEOTIDE SEQUENCE</scope>
    <source>
        <strain evidence="10">RhyBre1mFocal</strain>
    </source>
</reference>
<dbReference type="PANTHER" id="PTHR22930">
    <property type="match status" value="1"/>
</dbReference>
<evidence type="ECO:0000256" key="6">
    <source>
        <dbReference type="ARBA" id="ARBA00022801"/>
    </source>
</evidence>
<accession>A0A9Q0C7D5</accession>
<dbReference type="PANTHER" id="PTHR22930:SF291">
    <property type="entry name" value="EXPRESSED PROTEIN"/>
    <property type="match status" value="1"/>
</dbReference>
<sequence>MAPLRGTKRKRRDKTRNRKTQPDPLASLLLLPDSADADWWDTFSRRISVTLSIPIEKLEFESVMKMPRRTFNYICSLVKDILMTKNSQYLFVDGSAMAVEDQVAVALRRLSSGDSLVNVGTAFGTNHSTVSQVTWRFVEAMEERGLSHLRWPDADEMEKIKAKNEKIKGLPNCCGAIDTTHIMLCLPSGEPNSKVWLDSEKNHSMVIQVIVDPDMRFRDIITGWPGSMNELQILKSSGFYKLCEKGARLNGKSVKLSDCSEIREYIVGDSGYPLLPWLMTPYQDTDNAVHKSGFNKRHSATRSVASRALARFKDMWRFFQGEMWRPDKHRLPRMILACGLLHNIMIDFEDDESGEAMMMHSSCLHDGNYKPQVCGVADESGVSVRDALAQYLADKSGPA</sequence>
<evidence type="ECO:0000256" key="7">
    <source>
        <dbReference type="ARBA" id="ARBA00023242"/>
    </source>
</evidence>
<dbReference type="Pfam" id="PF13359">
    <property type="entry name" value="DDE_Tnp_4"/>
    <property type="match status" value="1"/>
</dbReference>
<evidence type="ECO:0000313" key="11">
    <source>
        <dbReference type="Proteomes" id="UP001151287"/>
    </source>
</evidence>
<dbReference type="GO" id="GO:0046872">
    <property type="term" value="F:metal ion binding"/>
    <property type="evidence" value="ECO:0007669"/>
    <property type="project" value="UniProtKB-KW"/>
</dbReference>
<evidence type="ECO:0000313" key="10">
    <source>
        <dbReference type="EMBL" id="KAJ1688651.1"/>
    </source>
</evidence>
<evidence type="ECO:0000256" key="8">
    <source>
        <dbReference type="SAM" id="MobiDB-lite"/>
    </source>
</evidence>
<comment type="caution">
    <text evidence="10">The sequence shown here is derived from an EMBL/GenBank/DDBJ whole genome shotgun (WGS) entry which is preliminary data.</text>
</comment>
<keyword evidence="5" id="KW-0479">Metal-binding</keyword>
<evidence type="ECO:0000256" key="2">
    <source>
        <dbReference type="ARBA" id="ARBA00004123"/>
    </source>
</evidence>
<evidence type="ECO:0000259" key="9">
    <source>
        <dbReference type="Pfam" id="PF13359"/>
    </source>
</evidence>